<accession>A0AAN7ZXC5</accession>
<dbReference type="Proteomes" id="UP001310594">
    <property type="component" value="Unassembled WGS sequence"/>
</dbReference>
<dbReference type="EMBL" id="JAVRQU010000015">
    <property type="protein sequence ID" value="KAK5694575.1"/>
    <property type="molecule type" value="Genomic_DNA"/>
</dbReference>
<reference evidence="1" key="1">
    <citation type="submission" date="2023-08" db="EMBL/GenBank/DDBJ databases">
        <title>Black Yeasts Isolated from many extreme environments.</title>
        <authorList>
            <person name="Coleine C."/>
            <person name="Stajich J.E."/>
            <person name="Selbmann L."/>
        </authorList>
    </citation>
    <scope>NUCLEOTIDE SEQUENCE</scope>
    <source>
        <strain evidence="1">CCFEE 5810</strain>
    </source>
</reference>
<name>A0AAN7ZXC5_9PEZI</name>
<evidence type="ECO:0000313" key="2">
    <source>
        <dbReference type="Proteomes" id="UP001310594"/>
    </source>
</evidence>
<protein>
    <submittedName>
        <fullName evidence="1">Uncharacterized protein</fullName>
    </submittedName>
</protein>
<comment type="caution">
    <text evidence="1">The sequence shown here is derived from an EMBL/GenBank/DDBJ whole genome shotgun (WGS) entry which is preliminary data.</text>
</comment>
<evidence type="ECO:0000313" key="1">
    <source>
        <dbReference type="EMBL" id="KAK5694575.1"/>
    </source>
</evidence>
<proteinExistence type="predicted"/>
<organism evidence="1 2">
    <name type="scientific">Elasticomyces elasticus</name>
    <dbReference type="NCBI Taxonomy" id="574655"/>
    <lineage>
        <taxon>Eukaryota</taxon>
        <taxon>Fungi</taxon>
        <taxon>Dikarya</taxon>
        <taxon>Ascomycota</taxon>
        <taxon>Pezizomycotina</taxon>
        <taxon>Dothideomycetes</taxon>
        <taxon>Dothideomycetidae</taxon>
        <taxon>Mycosphaerellales</taxon>
        <taxon>Teratosphaeriaceae</taxon>
        <taxon>Elasticomyces</taxon>
    </lineage>
</organism>
<dbReference type="AlphaFoldDB" id="A0AAN7ZXC5"/>
<gene>
    <name evidence="1" type="ORF">LTR97_009165</name>
</gene>
<sequence>MDTPTATLPPILCGHHSHCRIENQAVQHVSRKYCRGATDPDYVHGAMTTATTLPADSYHARAIPVAELKGSRKFDTDADKAQSSAKAAQDELSAYIVVETPAVEESEAWVMV</sequence>